<evidence type="ECO:0000256" key="1">
    <source>
        <dbReference type="SAM" id="Coils"/>
    </source>
</evidence>
<gene>
    <name evidence="2" type="ORF">Dda_3127</name>
</gene>
<reference evidence="2" key="1">
    <citation type="submission" date="2023-01" db="EMBL/GenBank/DDBJ databases">
        <title>The chitinases involved in constricting ring structure development in the nematode-trapping fungus Drechslerella dactyloides.</title>
        <authorList>
            <person name="Wang R."/>
            <person name="Zhang L."/>
            <person name="Tang P."/>
            <person name="Li S."/>
            <person name="Liang L."/>
        </authorList>
    </citation>
    <scope>NUCLEOTIDE SEQUENCE</scope>
    <source>
        <strain evidence="2">YMF1.00031</strain>
    </source>
</reference>
<protein>
    <submittedName>
        <fullName evidence="2">Uncharacterized protein</fullName>
    </submittedName>
</protein>
<proteinExistence type="predicted"/>
<keyword evidence="3" id="KW-1185">Reference proteome</keyword>
<evidence type="ECO:0000313" key="2">
    <source>
        <dbReference type="EMBL" id="KAJ6262320.1"/>
    </source>
</evidence>
<dbReference type="EMBL" id="JAQGDS010000003">
    <property type="protein sequence ID" value="KAJ6262320.1"/>
    <property type="molecule type" value="Genomic_DNA"/>
</dbReference>
<name>A0AAD6J350_DREDA</name>
<feature type="coiled-coil region" evidence="1">
    <location>
        <begin position="134"/>
        <end position="184"/>
    </location>
</feature>
<evidence type="ECO:0000313" key="3">
    <source>
        <dbReference type="Proteomes" id="UP001221413"/>
    </source>
</evidence>
<dbReference type="AlphaFoldDB" id="A0AAD6J350"/>
<comment type="caution">
    <text evidence="2">The sequence shown here is derived from an EMBL/GenBank/DDBJ whole genome shotgun (WGS) entry which is preliminary data.</text>
</comment>
<dbReference type="Proteomes" id="UP001221413">
    <property type="component" value="Unassembled WGS sequence"/>
</dbReference>
<accession>A0AAD6J350</accession>
<sequence length="189" mass="21574">MLSRISRRITSRLAPPPLRRPAAVYHLNASRRRYAVATGKRPVDEKVDDLSELYASAKDEVCERTLLIMSFDGVWLASQGFYSPSILHLLSKCYVYITITDKADVVPMVLSHALQFEIAVEETAKKTIYARDDRETAREELQKFKSAYEEAIATSSPEESEEIKRRVGQRLRELDNAVETLNEADNEEH</sequence>
<keyword evidence="1" id="KW-0175">Coiled coil</keyword>
<organism evidence="2 3">
    <name type="scientific">Drechslerella dactyloides</name>
    <name type="common">Nematode-trapping fungus</name>
    <name type="synonym">Arthrobotrys dactyloides</name>
    <dbReference type="NCBI Taxonomy" id="74499"/>
    <lineage>
        <taxon>Eukaryota</taxon>
        <taxon>Fungi</taxon>
        <taxon>Dikarya</taxon>
        <taxon>Ascomycota</taxon>
        <taxon>Pezizomycotina</taxon>
        <taxon>Orbiliomycetes</taxon>
        <taxon>Orbiliales</taxon>
        <taxon>Orbiliaceae</taxon>
        <taxon>Drechslerella</taxon>
    </lineage>
</organism>